<dbReference type="GO" id="GO:0005615">
    <property type="term" value="C:extracellular space"/>
    <property type="evidence" value="ECO:0007669"/>
    <property type="project" value="TreeGrafter"/>
</dbReference>
<comment type="subcellular location">
    <subcellularLocation>
        <location evidence="1">Secreted</location>
        <location evidence="1">Extracellular space</location>
        <location evidence="1">Extracellular matrix</location>
        <location evidence="1">Basement membrane</location>
    </subcellularLocation>
</comment>
<reference evidence="22" key="2">
    <citation type="journal article" date="2016" name="Mol. Ecol.">
        <title>Population genomics of the filarial nematode parasite Wuchereria bancrofti from mosquitoes.</title>
        <authorList>
            <person name="Small S.T."/>
            <person name="Reimer L.J."/>
            <person name="Tisch D.J."/>
            <person name="King C.L."/>
            <person name="Christensen B.M."/>
            <person name="Siba P.M."/>
            <person name="Kazura J.W."/>
            <person name="Serre D."/>
            <person name="Zimmerman P.A."/>
        </authorList>
    </citation>
    <scope>NUCLEOTIDE SEQUENCE</scope>
    <source>
        <strain evidence="22">pt0022</strain>
    </source>
</reference>
<keyword evidence="4" id="KW-0272">Extracellular matrix</keyword>
<keyword evidence="12" id="KW-0325">Glycoprotein</keyword>
<dbReference type="InterPro" id="IPR036383">
    <property type="entry name" value="TSP1_rpt_sf"/>
</dbReference>
<feature type="signal peptide" evidence="18">
    <location>
        <begin position="1"/>
        <end position="20"/>
    </location>
</feature>
<accession>A0AAF5Q433</accession>
<dbReference type="GO" id="GO:0005604">
    <property type="term" value="C:basement membrane"/>
    <property type="evidence" value="ECO:0007669"/>
    <property type="project" value="UniProtKB-SubCell"/>
</dbReference>
<feature type="domain" description="Ig-like" evidence="20">
    <location>
        <begin position="2043"/>
        <end position="2115"/>
    </location>
</feature>
<name>A0AAF5Q433_WUCBA</name>
<dbReference type="SMART" id="SM00131">
    <property type="entry name" value="KU"/>
    <property type="match status" value="11"/>
</dbReference>
<feature type="domain" description="BPTI/Kunitz inhibitor" evidence="19">
    <location>
        <begin position="1911"/>
        <end position="1961"/>
    </location>
</feature>
<feature type="domain" description="BPTI/Kunitz inhibitor" evidence="19">
    <location>
        <begin position="1106"/>
        <end position="1158"/>
    </location>
</feature>
<evidence type="ECO:0000256" key="16">
    <source>
        <dbReference type="PIRSR" id="PIRSR613273-3"/>
    </source>
</evidence>
<dbReference type="PRINTS" id="PR00759">
    <property type="entry name" value="BASICPTASE"/>
</dbReference>
<dbReference type="InterPro" id="IPR020901">
    <property type="entry name" value="Prtase_inh_Kunz-CS"/>
</dbReference>
<dbReference type="Gene3D" id="2.60.120.830">
    <property type="match status" value="1"/>
</dbReference>
<dbReference type="PROSITE" id="PS50279">
    <property type="entry name" value="BPTI_KUNITZ_2"/>
    <property type="match status" value="11"/>
</dbReference>
<dbReference type="InterPro" id="IPR000884">
    <property type="entry name" value="TSP1_rpt"/>
</dbReference>
<organism evidence="22 23">
    <name type="scientific">Wuchereria bancrofti</name>
    <dbReference type="NCBI Taxonomy" id="6293"/>
    <lineage>
        <taxon>Eukaryota</taxon>
        <taxon>Metazoa</taxon>
        <taxon>Ecdysozoa</taxon>
        <taxon>Nematoda</taxon>
        <taxon>Chromadorea</taxon>
        <taxon>Rhabditida</taxon>
        <taxon>Spirurina</taxon>
        <taxon>Spiruromorpha</taxon>
        <taxon>Filarioidea</taxon>
        <taxon>Onchocercidae</taxon>
        <taxon>Wuchereria</taxon>
    </lineage>
</organism>
<dbReference type="InterPro" id="IPR002223">
    <property type="entry name" value="Kunitz_BPTI"/>
</dbReference>
<evidence type="ECO:0000259" key="19">
    <source>
        <dbReference type="PROSITE" id="PS50279"/>
    </source>
</evidence>
<feature type="disulfide bond" evidence="16">
    <location>
        <begin position="90"/>
        <end position="119"/>
    </location>
</feature>
<dbReference type="FunFam" id="4.10.410.10:FF:000020">
    <property type="entry name" value="Collagen, type VI, alpha 3"/>
    <property type="match status" value="4"/>
</dbReference>
<dbReference type="InterPro" id="IPR010294">
    <property type="entry name" value="ADAMTS_spacer1"/>
</dbReference>
<dbReference type="FunFam" id="2.60.120.830:FF:000001">
    <property type="entry name" value="A disintegrin and metalloproteinase with thrombospondin motifs 1"/>
    <property type="match status" value="1"/>
</dbReference>
<dbReference type="FunFam" id="2.20.100.10:FF:000005">
    <property type="entry name" value="ADAM metallopeptidase with thrombospondin type 1 motif 9"/>
    <property type="match status" value="1"/>
</dbReference>
<dbReference type="InterPro" id="IPR010909">
    <property type="entry name" value="PLAC"/>
</dbReference>
<dbReference type="SMART" id="SM00409">
    <property type="entry name" value="IG"/>
    <property type="match status" value="1"/>
</dbReference>
<dbReference type="InterPro" id="IPR007110">
    <property type="entry name" value="Ig-like_dom"/>
</dbReference>
<evidence type="ECO:0000256" key="5">
    <source>
        <dbReference type="ARBA" id="ARBA00022690"/>
    </source>
</evidence>
<dbReference type="PANTHER" id="PTHR10083">
    <property type="entry name" value="KUNITZ-TYPE PROTEASE INHIBITOR-RELATED"/>
    <property type="match status" value="1"/>
</dbReference>
<comment type="similarity">
    <text evidence="14">Belongs to the papilin family.</text>
</comment>
<evidence type="ECO:0000256" key="7">
    <source>
        <dbReference type="ARBA" id="ARBA00022737"/>
    </source>
</evidence>
<keyword evidence="3" id="KW-0964">Secreted</keyword>
<dbReference type="FunFam" id="4.10.410.10:FF:000017">
    <property type="entry name" value="papilin isoform X2"/>
    <property type="match status" value="1"/>
</dbReference>
<evidence type="ECO:0000256" key="6">
    <source>
        <dbReference type="ARBA" id="ARBA00022729"/>
    </source>
</evidence>
<keyword evidence="6 18" id="KW-0732">Signal</keyword>
<dbReference type="SUPFAM" id="SSF82895">
    <property type="entry name" value="TSP-1 type 1 repeat"/>
    <property type="match status" value="5"/>
</dbReference>
<reference evidence="23" key="3">
    <citation type="submission" date="2024-02" db="UniProtKB">
        <authorList>
            <consortium name="WormBaseParasite"/>
        </authorList>
    </citation>
    <scope>IDENTIFICATION</scope>
    <source>
        <strain evidence="23">pt0022</strain>
    </source>
</reference>
<dbReference type="InterPro" id="IPR003599">
    <property type="entry name" value="Ig_sub"/>
</dbReference>
<dbReference type="PROSITE" id="PS50092">
    <property type="entry name" value="TSP1"/>
    <property type="match status" value="6"/>
</dbReference>
<dbReference type="PROSITE" id="PS50900">
    <property type="entry name" value="PLAC"/>
    <property type="match status" value="1"/>
</dbReference>
<feature type="disulfide bond" evidence="16">
    <location>
        <begin position="94"/>
        <end position="124"/>
    </location>
</feature>
<feature type="region of interest" description="Disordered" evidence="17">
    <location>
        <begin position="1300"/>
        <end position="1319"/>
    </location>
</feature>
<dbReference type="Gene3D" id="4.10.410.10">
    <property type="entry name" value="Pancreatic trypsin inhibitor Kunitz domain"/>
    <property type="match status" value="11"/>
</dbReference>
<feature type="domain" description="BPTI/Kunitz inhibitor" evidence="19">
    <location>
        <begin position="1845"/>
        <end position="1895"/>
    </location>
</feature>
<dbReference type="InterPro" id="IPR036179">
    <property type="entry name" value="Ig-like_dom_sf"/>
</dbReference>
<protein>
    <recommendedName>
        <fullName evidence="15">Papilin</fullName>
    </recommendedName>
</protein>
<evidence type="ECO:0000256" key="2">
    <source>
        <dbReference type="ARBA" id="ARBA00022473"/>
    </source>
</evidence>
<evidence type="ECO:0000256" key="4">
    <source>
        <dbReference type="ARBA" id="ARBA00022530"/>
    </source>
</evidence>
<evidence type="ECO:0000256" key="11">
    <source>
        <dbReference type="ARBA" id="ARBA00023157"/>
    </source>
</evidence>
<dbReference type="SUPFAM" id="SSF48726">
    <property type="entry name" value="Immunoglobulin"/>
    <property type="match status" value="1"/>
</dbReference>
<evidence type="ECO:0000256" key="9">
    <source>
        <dbReference type="ARBA" id="ARBA00022900"/>
    </source>
</evidence>
<dbReference type="SUPFAM" id="SSF57362">
    <property type="entry name" value="BPTI-like"/>
    <property type="match status" value="11"/>
</dbReference>
<dbReference type="CDD" id="cd22635">
    <property type="entry name" value="Kunitz_papilin"/>
    <property type="match status" value="1"/>
</dbReference>
<dbReference type="GO" id="GO:0004867">
    <property type="term" value="F:serine-type endopeptidase inhibitor activity"/>
    <property type="evidence" value="ECO:0007669"/>
    <property type="project" value="UniProtKB-KW"/>
</dbReference>
<dbReference type="PROSITE" id="PS50835">
    <property type="entry name" value="IG_LIKE"/>
    <property type="match status" value="1"/>
</dbReference>
<keyword evidence="2" id="KW-0217">Developmental protein</keyword>
<evidence type="ECO:0000313" key="22">
    <source>
        <dbReference type="Proteomes" id="UP000093561"/>
    </source>
</evidence>
<evidence type="ECO:0000256" key="8">
    <source>
        <dbReference type="ARBA" id="ARBA00022869"/>
    </source>
</evidence>
<evidence type="ECO:0000256" key="10">
    <source>
        <dbReference type="ARBA" id="ARBA00022974"/>
    </source>
</evidence>
<feature type="domain" description="BPTI/Kunitz inhibitor" evidence="19">
    <location>
        <begin position="1510"/>
        <end position="1560"/>
    </location>
</feature>
<keyword evidence="8" id="KW-0084">Basement membrane</keyword>
<feature type="domain" description="BPTI/Kunitz inhibitor" evidence="19">
    <location>
        <begin position="1420"/>
        <end position="1470"/>
    </location>
</feature>
<evidence type="ECO:0000256" key="13">
    <source>
        <dbReference type="ARBA" id="ARBA00023319"/>
    </source>
</evidence>
<feature type="chain" id="PRO_5041931654" description="Papilin" evidence="18">
    <location>
        <begin position="21"/>
        <end position="2176"/>
    </location>
</feature>
<dbReference type="Proteomes" id="UP000093561">
    <property type="component" value="Unassembled WGS sequence"/>
</dbReference>
<dbReference type="InterPro" id="IPR013273">
    <property type="entry name" value="ADAMTS/ADAMTS-like"/>
</dbReference>
<dbReference type="Pfam" id="PF00014">
    <property type="entry name" value="Kunitz_BPTI"/>
    <property type="match status" value="11"/>
</dbReference>
<sequence>MRLLYWLAAVICCIPVGIRAWNIFKSFSTNQEVNQVQLYPGSPLEADPALLRNRRQAYQVYQGGDKSITMDKTGRIESGPWGPWIIEKQCSKTCGGGVLMERRICNGECIGPSTRYVSCNIDECMGNIKDFRAIQCSEYDDTPLDGHYYKWLPYPGKNKCELTCKPDNANFYYKWADKVIDGTKCNHRTNDICVEGVCLPVGCDNKLGSAMKNDKCGKCGGDGSTCKTVEGYFDERNLSPGYHNIIRLPIGATSILIEELHSTTNSLAIKNTTGYYYLNGNYQIQLTDKDLEIGGTLFEYDTRKNLDHPFEKLTAKGPTTEELIIALLFQRGNRDSAIKYEFSVPLEEEIPYVYKADQWSSCSVTCGKGIQTRIPYCIESASGQRVLDEICEEHNVTKPLSKRVCETIDCEAQWYEGEWEPCSVTCGESGTQYRVVYCHQVFLDGKRITIDDSNCSMERPSVQRSCNRFSCPEWQAGPWSACSEKCGNAFQYRSVTCRSAKEGEEGKLLPAEACNDDETIEIQRNCNLGPCQGLNFVTTDWKLCEKCNDTKESRNVTCEDINGRAYPLEKCLNENSTRIPIDIRPCSSPQPCNYEWHTSEWSKCSTECGHGHNTRRVVCAIHQLDDLTVVNDGHCNWENKPESTKNCTNEEKCNGTYYTGPWSKCSAECGGGTQNRMIVCLNYDKKLVPEWCDEAEKPSEEQECNVEACPTCDDSEFGCCPDNVTIATGPYLAGCSNCSDSPFGCCNDNVTEAQSIAGEGCAEFIAAMEGSGEESEQTIKSSEEVLCEVINDETGEKALIACGNDTITDNTTITITMLLDDEDDLFLNSTSGNATTTTTKHCSKTEFGCCPDWITIASGKNNEGCPEFVLGVCNETNFGCCPDEVTLARGSNYEGCGEPICAASLYGCCKDRKTIAFGPHYAGCERSSFPCELSTYGCCPDGETAALGRNGTGCSENCLTTKFGCCPDGKTTAKGVENEGCGCEYAQYGCCPDGKTTAKGLKNYGCPISCAQSQYGCCPDGKTTAYGPNKEGCPCQYTQYGCCPDGETSALGPKNEGCDDCRYSKYGCCPDGENRANGPQHAGCPSTTLAPFIIGGSIAPEKIISCSLSQDQGTICHPGYKLLWYYDTSEGRCKQFWYGGCDGNDNRFATKEQCETICVKPPATGRCYLPKVEGPLRCNQLSARYWYDYTTKQCGAFWWRGCLGNDNNFESWEECQNFCANIGPIEIETQSELKTNQINEIITSVSPFQYTPFGASSKQSNEIDDTFISIERKNSMSREQPLPVFIPNDRQLGLAQESAQVPLPPQSQQSSSSSSQKRVTIEEICQSTADSGPCGNYEDMYYYDFFSGRCHLFIYGGCGGNLNRFKTREECEVRCSHIGIDRRNLGRTQPLSTAQRNELIPITKTGSFGIPVTGRSRDACNERMDVGRCNGAFQSYYFERATGTCEPFRYSGCGGNANRFQTKEQCEELCVQRISGVKSGTLPSSIPDQTLKQLMPISDASEKTELISKCELPKDSGPCNRFVTKWYYNKIDGTCARFHYGGCGGTDNRFDNEQQCKNECGNFTDPCKLPKVNGPCSGRHKRYYFNANTGQCERFEYGGCLGNTNNFLHLSDCEAKCLSFDEHFNWKNLSTIQRQCLLPKINESCRSTIKRYYYDESLNKCLSLFYGNCIGNENGFDNINDCISNCTMQTNFQKNIRRNAYAVLNLHVSNENYLSDNFEKISISETSSVITTTTIITTTVITDIDASSTTTTLNLNNISSKETNDKMIMIDNIQKMKSFVPLPELCLLPQDTGPCFGEILRWWYNSETNHCETFIYTGCGHNANYFTSEEACLRACGEYRNSDVCTMKMDRGHCELGIAKWYYDLNAGQCHMFIYTGCGGNGNRFSSKAECEHLCTTEIQFYSNNDEKDICQLDRESGPCDDPVTQWYFDSHMSQCMPFTYGGCRGNGNRFNSQKLCEQRCLQKSETRVIRNERTEDSCLLPFEIGPCQDNQQLWYFDKSLGYCKTFVYGGCEGNQNRFFTEDECMHYCSIHLYKKQMEISHPMLVLIGYNPVPLGSTITLRCKANGQYPIQWHKNGILFQVTNDDQRIYMNDDHSELHITKIQQSDVADYLCSVGLNAILSNSIYLNVKDVEMVESCIDKGNQITCKLIHKIGLCSNPRYNSFCCHTCFVTNKFT</sequence>
<dbReference type="Pfam" id="PF19030">
    <property type="entry name" value="TSP1_ADAMTS"/>
    <property type="match status" value="5"/>
</dbReference>
<keyword evidence="13" id="KW-0393">Immunoglobulin domain</keyword>
<evidence type="ECO:0000256" key="12">
    <source>
        <dbReference type="ARBA" id="ARBA00023180"/>
    </source>
</evidence>
<feature type="domain" description="BPTI/Kunitz inhibitor" evidence="19">
    <location>
        <begin position="1636"/>
        <end position="1686"/>
    </location>
</feature>
<keyword evidence="9" id="KW-0722">Serine protease inhibitor</keyword>
<dbReference type="PRINTS" id="PR01857">
    <property type="entry name" value="ADAMTSFAMILY"/>
</dbReference>
<dbReference type="GO" id="GO:0016477">
    <property type="term" value="P:cell migration"/>
    <property type="evidence" value="ECO:0007669"/>
    <property type="project" value="UniProtKB-ARBA"/>
</dbReference>
<dbReference type="Gene3D" id="2.20.100.10">
    <property type="entry name" value="Thrombospondin type-1 (TSP1) repeat"/>
    <property type="match status" value="6"/>
</dbReference>
<dbReference type="Pfam" id="PF05986">
    <property type="entry name" value="ADAMTS_spacer1"/>
    <property type="match status" value="1"/>
</dbReference>
<evidence type="ECO:0000256" key="18">
    <source>
        <dbReference type="SAM" id="SignalP"/>
    </source>
</evidence>
<evidence type="ECO:0000256" key="14">
    <source>
        <dbReference type="ARBA" id="ARBA00061693"/>
    </source>
</evidence>
<dbReference type="InterPro" id="IPR050098">
    <property type="entry name" value="TFPI/VKTCI-like"/>
</dbReference>
<evidence type="ECO:0000259" key="21">
    <source>
        <dbReference type="PROSITE" id="PS50900"/>
    </source>
</evidence>
<dbReference type="GO" id="GO:0009653">
    <property type="term" value="P:anatomical structure morphogenesis"/>
    <property type="evidence" value="ECO:0007669"/>
    <property type="project" value="UniProtKB-ARBA"/>
</dbReference>
<evidence type="ECO:0000313" key="23">
    <source>
        <dbReference type="WBParaSite" id="mrna-Wban_10250"/>
    </source>
</evidence>
<proteinExistence type="inferred from homology"/>
<reference evidence="22" key="1">
    <citation type="submission" date="2015-03" db="EMBL/GenBank/DDBJ databases">
        <title>Wuchereria bancrofti Genome Sequencing Papua New Guinea Strain.</title>
        <authorList>
            <person name="Small S.T."/>
            <person name="Serre D."/>
            <person name="Zimmerman P.A."/>
        </authorList>
    </citation>
    <scope>NUCLEOTIDE SEQUENCE [LARGE SCALE GENOMIC DNA]</scope>
    <source>
        <strain evidence="22">pt0022</strain>
    </source>
</reference>
<dbReference type="WBParaSite" id="mrna-Wban_10250">
    <property type="protein sequence ID" value="mrna-Wban_10250"/>
    <property type="gene ID" value="Wban_10250"/>
</dbReference>
<dbReference type="PANTHER" id="PTHR10083:SF374">
    <property type="entry name" value="BPTI_KUNITZ INHIBITOR DOMAIN-CONTAINING PROTEIN"/>
    <property type="match status" value="1"/>
</dbReference>
<dbReference type="PROSITE" id="PS00280">
    <property type="entry name" value="BPTI_KUNITZ_1"/>
    <property type="match status" value="7"/>
</dbReference>
<evidence type="ECO:0000256" key="15">
    <source>
        <dbReference type="ARBA" id="ARBA00074534"/>
    </source>
</evidence>
<dbReference type="InterPro" id="IPR045371">
    <property type="entry name" value="ADAMTS_CR_3"/>
</dbReference>
<dbReference type="Pfam" id="PF19236">
    <property type="entry name" value="ADAMTS_CR_3"/>
    <property type="match status" value="1"/>
</dbReference>
<dbReference type="SMART" id="SM00209">
    <property type="entry name" value="TSP1"/>
    <property type="match status" value="7"/>
</dbReference>
<feature type="domain" description="BPTI/Kunitz inhibitor" evidence="19">
    <location>
        <begin position="1979"/>
        <end position="2029"/>
    </location>
</feature>
<keyword evidence="7" id="KW-0677">Repeat</keyword>
<feature type="domain" description="BPTI/Kunitz inhibitor" evidence="19">
    <location>
        <begin position="1786"/>
        <end position="1836"/>
    </location>
</feature>
<keyword evidence="5" id="KW-0646">Protease inhibitor</keyword>
<feature type="disulfide bond" evidence="16">
    <location>
        <begin position="105"/>
        <end position="109"/>
    </location>
</feature>
<dbReference type="Pfam" id="PF00090">
    <property type="entry name" value="TSP_1"/>
    <property type="match status" value="1"/>
</dbReference>
<dbReference type="InterPro" id="IPR013783">
    <property type="entry name" value="Ig-like_fold"/>
</dbReference>
<dbReference type="InterPro" id="IPR036880">
    <property type="entry name" value="Kunitz_BPTI_sf"/>
</dbReference>
<dbReference type="Pfam" id="PF13927">
    <property type="entry name" value="Ig_3"/>
    <property type="match status" value="1"/>
</dbReference>
<evidence type="ECO:0000256" key="3">
    <source>
        <dbReference type="ARBA" id="ARBA00022525"/>
    </source>
</evidence>
<feature type="compositionally biased region" description="Low complexity" evidence="17">
    <location>
        <begin position="1306"/>
        <end position="1316"/>
    </location>
</feature>
<keyword evidence="11 16" id="KW-1015">Disulfide bond</keyword>
<keyword evidence="10" id="KW-0654">Proteoglycan</keyword>
<dbReference type="CDD" id="cd00109">
    <property type="entry name" value="Kunitz-type"/>
    <property type="match status" value="7"/>
</dbReference>
<evidence type="ECO:0000256" key="1">
    <source>
        <dbReference type="ARBA" id="ARBA00004302"/>
    </source>
</evidence>
<evidence type="ECO:0000259" key="20">
    <source>
        <dbReference type="PROSITE" id="PS50835"/>
    </source>
</evidence>
<dbReference type="FunFam" id="4.10.410.10:FF:000005">
    <property type="entry name" value="Pancreatic trypsin inhibitor"/>
    <property type="match status" value="1"/>
</dbReference>
<feature type="domain" description="BPTI/Kunitz inhibitor" evidence="19">
    <location>
        <begin position="1167"/>
        <end position="1219"/>
    </location>
</feature>
<feature type="domain" description="PLAC" evidence="21">
    <location>
        <begin position="2134"/>
        <end position="2173"/>
    </location>
</feature>
<dbReference type="Gene3D" id="2.60.40.10">
    <property type="entry name" value="Immunoglobulins"/>
    <property type="match status" value="1"/>
</dbReference>
<feature type="domain" description="BPTI/Kunitz inhibitor" evidence="19">
    <location>
        <begin position="1567"/>
        <end position="1617"/>
    </location>
</feature>
<dbReference type="GO" id="GO:0030198">
    <property type="term" value="P:extracellular matrix organization"/>
    <property type="evidence" value="ECO:0007669"/>
    <property type="project" value="InterPro"/>
</dbReference>
<feature type="domain" description="BPTI/Kunitz inhibitor" evidence="19">
    <location>
        <begin position="1325"/>
        <end position="1375"/>
    </location>
</feature>
<evidence type="ECO:0000256" key="17">
    <source>
        <dbReference type="SAM" id="MobiDB-lite"/>
    </source>
</evidence>